<proteinExistence type="inferred from homology"/>
<evidence type="ECO:0000256" key="6">
    <source>
        <dbReference type="HAMAP-Rule" id="MF_01110"/>
    </source>
</evidence>
<feature type="active site" evidence="6 7">
    <location>
        <position position="118"/>
    </location>
</feature>
<keyword evidence="10" id="KW-1185">Reference proteome</keyword>
<dbReference type="GO" id="GO:0006526">
    <property type="term" value="P:L-arginine biosynthetic process"/>
    <property type="evidence" value="ECO:0007669"/>
    <property type="project" value="UniProtKB-UniRule"/>
</dbReference>
<dbReference type="PANTHER" id="PTHR32338:SF10">
    <property type="entry name" value="N-ACETYL-GAMMA-GLUTAMYL-PHOSPHATE REDUCTASE, CHLOROPLASTIC-RELATED"/>
    <property type="match status" value="1"/>
</dbReference>
<comment type="function">
    <text evidence="6">Catalyzes the NADPH-dependent reduction of N-acetyl-5-glutamyl phosphate to yield N-acetyl-L-glutamate 5-semialdehyde.</text>
</comment>
<evidence type="ECO:0000256" key="3">
    <source>
        <dbReference type="ARBA" id="ARBA00022605"/>
    </source>
</evidence>
<dbReference type="SUPFAM" id="SSF51735">
    <property type="entry name" value="NAD(P)-binding Rossmann-fold domains"/>
    <property type="match status" value="1"/>
</dbReference>
<keyword evidence="5 6" id="KW-0560">Oxidoreductase</keyword>
<dbReference type="OrthoDB" id="9801289at2"/>
<evidence type="ECO:0000256" key="4">
    <source>
        <dbReference type="ARBA" id="ARBA00022857"/>
    </source>
</evidence>
<evidence type="ECO:0000313" key="10">
    <source>
        <dbReference type="Proteomes" id="UP000044377"/>
    </source>
</evidence>
<dbReference type="InterPro" id="IPR058924">
    <property type="entry name" value="AGPR_dimerisation_dom"/>
</dbReference>
<dbReference type="PANTHER" id="PTHR32338">
    <property type="entry name" value="N-ACETYL-GAMMA-GLUTAMYL-PHOSPHATE REDUCTASE, CHLOROPLASTIC-RELATED-RELATED"/>
    <property type="match status" value="1"/>
</dbReference>
<dbReference type="PROSITE" id="PS01224">
    <property type="entry name" value="ARGC"/>
    <property type="match status" value="1"/>
</dbReference>
<gene>
    <name evidence="6" type="primary">argC</name>
    <name evidence="9" type="ORF">BN1221_03328</name>
</gene>
<comment type="catalytic activity">
    <reaction evidence="6">
        <text>N-acetyl-L-glutamate 5-semialdehyde + phosphate + NADP(+) = N-acetyl-L-glutamyl 5-phosphate + NADPH + H(+)</text>
        <dbReference type="Rhea" id="RHEA:21588"/>
        <dbReference type="ChEBI" id="CHEBI:15378"/>
        <dbReference type="ChEBI" id="CHEBI:29123"/>
        <dbReference type="ChEBI" id="CHEBI:43474"/>
        <dbReference type="ChEBI" id="CHEBI:57783"/>
        <dbReference type="ChEBI" id="CHEBI:57936"/>
        <dbReference type="ChEBI" id="CHEBI:58349"/>
        <dbReference type="EC" id="1.2.1.38"/>
    </reaction>
</comment>
<accession>A0A0G4JXZ7</accession>
<dbReference type="Pfam" id="PF01118">
    <property type="entry name" value="Semialdhyde_dh"/>
    <property type="match status" value="1"/>
</dbReference>
<dbReference type="EMBL" id="CGIG01000001">
    <property type="protein sequence ID" value="CPR18653.1"/>
    <property type="molecule type" value="Genomic_DNA"/>
</dbReference>
<dbReference type="CDD" id="cd23935">
    <property type="entry name" value="AGPR_2_C"/>
    <property type="match status" value="1"/>
</dbReference>
<dbReference type="Gene3D" id="3.40.50.720">
    <property type="entry name" value="NAD(P)-binding Rossmann-like Domain"/>
    <property type="match status" value="1"/>
</dbReference>
<dbReference type="UniPathway" id="UPA00068">
    <property type="reaction ID" value="UER00108"/>
</dbReference>
<dbReference type="NCBIfam" id="TIGR01851">
    <property type="entry name" value="argC_other"/>
    <property type="match status" value="1"/>
</dbReference>
<organism evidence="9 10">
    <name type="scientific">Brenneria goodwinii</name>
    <dbReference type="NCBI Taxonomy" id="1109412"/>
    <lineage>
        <taxon>Bacteria</taxon>
        <taxon>Pseudomonadati</taxon>
        <taxon>Pseudomonadota</taxon>
        <taxon>Gammaproteobacteria</taxon>
        <taxon>Enterobacterales</taxon>
        <taxon>Pectobacteriaceae</taxon>
        <taxon>Brenneria</taxon>
    </lineage>
</organism>
<dbReference type="SUPFAM" id="SSF55347">
    <property type="entry name" value="Glyceraldehyde-3-phosphate dehydrogenase-like, C-terminal domain"/>
    <property type="match status" value="1"/>
</dbReference>
<dbReference type="GO" id="GO:0005737">
    <property type="term" value="C:cytoplasm"/>
    <property type="evidence" value="ECO:0007669"/>
    <property type="project" value="UniProtKB-SubCell"/>
</dbReference>
<dbReference type="EC" id="1.2.1.38" evidence="6"/>
<dbReference type="SMART" id="SM00859">
    <property type="entry name" value="Semialdhyde_dh"/>
    <property type="match status" value="1"/>
</dbReference>
<evidence type="ECO:0000259" key="8">
    <source>
        <dbReference type="SMART" id="SM00859"/>
    </source>
</evidence>
<dbReference type="AlphaFoldDB" id="A0A0G4JXZ7"/>
<evidence type="ECO:0000256" key="5">
    <source>
        <dbReference type="ARBA" id="ARBA00023002"/>
    </source>
</evidence>
<dbReference type="STRING" id="1109412.BN1221_03328"/>
<keyword evidence="1 6" id="KW-0963">Cytoplasm</keyword>
<keyword evidence="2 6" id="KW-0055">Arginine biosynthesis</keyword>
<protein>
    <recommendedName>
        <fullName evidence="6">N-acetyl-gamma-glutamyl-phosphate reductase</fullName>
        <shortName evidence="6">AGPR</shortName>
        <ecNumber evidence="6">1.2.1.38</ecNumber>
    </recommendedName>
    <alternativeName>
        <fullName evidence="6">N-acetyl-glutamate semialdehyde dehydrogenase</fullName>
        <shortName evidence="6">NAGSA dehydrogenase</shortName>
    </alternativeName>
</protein>
<evidence type="ECO:0000313" key="9">
    <source>
        <dbReference type="EMBL" id="CPR18653.1"/>
    </source>
</evidence>
<dbReference type="InterPro" id="IPR000534">
    <property type="entry name" value="Semialdehyde_DH_NAD-bd"/>
</dbReference>
<feature type="domain" description="Semialdehyde dehydrogenase NAD-binding" evidence="8">
    <location>
        <begin position="6"/>
        <end position="107"/>
    </location>
</feature>
<dbReference type="Proteomes" id="UP000044377">
    <property type="component" value="Unassembled WGS sequence"/>
</dbReference>
<evidence type="ECO:0000256" key="2">
    <source>
        <dbReference type="ARBA" id="ARBA00022571"/>
    </source>
</evidence>
<evidence type="ECO:0000256" key="7">
    <source>
        <dbReference type="PROSITE-ProRule" id="PRU10010"/>
    </source>
</evidence>
<comment type="subcellular location">
    <subcellularLocation>
        <location evidence="6">Cytoplasm</location>
    </subcellularLocation>
</comment>
<reference evidence="10" key="1">
    <citation type="submission" date="2015-01" db="EMBL/GenBank/DDBJ databases">
        <authorList>
            <person name="Paterson Steve"/>
        </authorList>
    </citation>
    <scope>NUCLEOTIDE SEQUENCE [LARGE SCALE GENOMIC DNA]</scope>
    <source>
        <strain evidence="10">OBR1</strain>
    </source>
</reference>
<dbReference type="GO" id="GO:0003942">
    <property type="term" value="F:N-acetyl-gamma-glutamyl-phosphate reductase activity"/>
    <property type="evidence" value="ECO:0007669"/>
    <property type="project" value="UniProtKB-UniRule"/>
</dbReference>
<dbReference type="InterPro" id="IPR050085">
    <property type="entry name" value="AGPR"/>
</dbReference>
<dbReference type="InterPro" id="IPR023013">
    <property type="entry name" value="AGPR_AS"/>
</dbReference>
<comment type="pathway">
    <text evidence="6">Amino-acid biosynthesis; L-arginine biosynthesis; N(2)-acetyl-L-ornithine from L-glutamate: step 3/4.</text>
</comment>
<keyword evidence="4 6" id="KW-0521">NADP</keyword>
<dbReference type="RefSeq" id="WP_048638220.1">
    <property type="nucleotide sequence ID" value="NZ_CGIG01000001.1"/>
</dbReference>
<name>A0A0G4JXZ7_9GAMM</name>
<dbReference type="HAMAP" id="MF_01110">
    <property type="entry name" value="ArgC_type2"/>
    <property type="match status" value="1"/>
</dbReference>
<dbReference type="Gene3D" id="3.30.360.10">
    <property type="entry name" value="Dihydrodipicolinate Reductase, domain 2"/>
    <property type="match status" value="1"/>
</dbReference>
<dbReference type="GO" id="GO:0051287">
    <property type="term" value="F:NAD binding"/>
    <property type="evidence" value="ECO:0007669"/>
    <property type="project" value="InterPro"/>
</dbReference>
<comment type="similarity">
    <text evidence="6">Belongs to the NAGSA dehydrogenase family. Type 2 subfamily.</text>
</comment>
<dbReference type="InterPro" id="IPR010136">
    <property type="entry name" value="AGPR_type-2"/>
</dbReference>
<evidence type="ECO:0000256" key="1">
    <source>
        <dbReference type="ARBA" id="ARBA00022490"/>
    </source>
</evidence>
<dbReference type="Pfam" id="PF22698">
    <property type="entry name" value="Semialdhyde_dhC_1"/>
    <property type="match status" value="1"/>
</dbReference>
<dbReference type="InterPro" id="IPR036291">
    <property type="entry name" value="NAD(P)-bd_dom_sf"/>
</dbReference>
<sequence length="313" mass="34099">MSNKYRVFIDGQAGTTGLQIQQRLVNHPHIELLNIEEDRRKEAEARQEMMSTADITILCLPDAAAREAVALADAVGARVLDASSAHRTETGWVYGMPELADDQREKIRQASHVSNPGCYATGVITLLAPLVSKGLIGAETPLSINAISGYSGGGKAMIERYQHDAAGYAAYGLGFDHKHLKEMQKWSGLAARPIFQPAVGNYAQGMLVFIPLNMDVDGNSVYRALNEFYDGEQFIKVKSLNAVPEESAPYLMPETLNNSNMLELFVFSHPEYKQTMLVSRLDNLGKGASGAAVQNLNVMLGLPEDICVNLSAL</sequence>
<keyword evidence="3 6" id="KW-0028">Amino-acid biosynthesis</keyword>